<evidence type="ECO:0000256" key="2">
    <source>
        <dbReference type="ARBA" id="ARBA00023027"/>
    </source>
</evidence>
<feature type="active site" evidence="3">
    <location>
        <position position="164"/>
    </location>
</feature>
<dbReference type="GO" id="GO:0050661">
    <property type="term" value="F:NADP binding"/>
    <property type="evidence" value="ECO:0007669"/>
    <property type="project" value="InterPro"/>
</dbReference>
<dbReference type="SUPFAM" id="SSF48179">
    <property type="entry name" value="6-phosphogluconate dehydrogenase C-terminal domain-like"/>
    <property type="match status" value="1"/>
</dbReference>
<dbReference type="PANTHER" id="PTHR43580:SF2">
    <property type="entry name" value="CYTOKINE-LIKE NUCLEAR FACTOR N-PAC"/>
    <property type="match status" value="1"/>
</dbReference>
<evidence type="ECO:0000313" key="6">
    <source>
        <dbReference type="EMBL" id="TRW16730.1"/>
    </source>
</evidence>
<dbReference type="GO" id="GO:0051287">
    <property type="term" value="F:NAD binding"/>
    <property type="evidence" value="ECO:0007669"/>
    <property type="project" value="InterPro"/>
</dbReference>
<dbReference type="Gene3D" id="3.40.50.720">
    <property type="entry name" value="NAD(P)-binding Rossmann-like Domain"/>
    <property type="match status" value="1"/>
</dbReference>
<dbReference type="RefSeq" id="WP_143554274.1">
    <property type="nucleotide sequence ID" value="NZ_VJWA01000001.1"/>
</dbReference>
<evidence type="ECO:0000256" key="3">
    <source>
        <dbReference type="PIRSR" id="PIRSR000103-1"/>
    </source>
</evidence>
<evidence type="ECO:0000313" key="7">
    <source>
        <dbReference type="Proteomes" id="UP000317894"/>
    </source>
</evidence>
<protein>
    <submittedName>
        <fullName evidence="6">NAD(P)-dependent oxidoreductase</fullName>
    </submittedName>
</protein>
<dbReference type="InterPro" id="IPR013328">
    <property type="entry name" value="6PGD_dom2"/>
</dbReference>
<reference evidence="6 7" key="1">
    <citation type="submission" date="2019-07" db="EMBL/GenBank/DDBJ databases">
        <title>Novel species isolated from glacier.</title>
        <authorList>
            <person name="Liu Q."/>
            <person name="Xin Y.-H."/>
        </authorList>
    </citation>
    <scope>NUCLEOTIDE SEQUENCE [LARGE SCALE GENOMIC DNA]</scope>
    <source>
        <strain evidence="6 7">LB1R16</strain>
    </source>
</reference>
<keyword evidence="7" id="KW-1185">Reference proteome</keyword>
<dbReference type="InterPro" id="IPR036291">
    <property type="entry name" value="NAD(P)-bd_dom_sf"/>
</dbReference>
<dbReference type="Pfam" id="PF14833">
    <property type="entry name" value="NAD_binding_11"/>
    <property type="match status" value="1"/>
</dbReference>
<dbReference type="Proteomes" id="UP000317894">
    <property type="component" value="Unassembled WGS sequence"/>
</dbReference>
<feature type="domain" description="6-phosphogluconate dehydrogenase NADP-binding" evidence="4">
    <location>
        <begin position="2"/>
        <end position="154"/>
    </location>
</feature>
<dbReference type="InterPro" id="IPR015815">
    <property type="entry name" value="HIBADH-related"/>
</dbReference>
<proteinExistence type="predicted"/>
<dbReference type="InterPro" id="IPR051265">
    <property type="entry name" value="HIBADH-related_NP60_sf"/>
</dbReference>
<evidence type="ECO:0000259" key="5">
    <source>
        <dbReference type="Pfam" id="PF14833"/>
    </source>
</evidence>
<comment type="caution">
    <text evidence="6">The sequence shown here is derived from an EMBL/GenBank/DDBJ whole genome shotgun (WGS) entry which is preliminary data.</text>
</comment>
<organism evidence="6 7">
    <name type="scientific">Glacieibacterium frigidum</name>
    <dbReference type="NCBI Taxonomy" id="2593303"/>
    <lineage>
        <taxon>Bacteria</taxon>
        <taxon>Pseudomonadati</taxon>
        <taxon>Pseudomonadota</taxon>
        <taxon>Alphaproteobacteria</taxon>
        <taxon>Sphingomonadales</taxon>
        <taxon>Sphingosinicellaceae</taxon>
        <taxon>Glacieibacterium</taxon>
    </lineage>
</organism>
<evidence type="ECO:0000259" key="4">
    <source>
        <dbReference type="Pfam" id="PF03446"/>
    </source>
</evidence>
<keyword evidence="2" id="KW-0520">NAD</keyword>
<accession>A0A552UET5</accession>
<sequence>MKIGFIGLGQMGSAIAANLLAAGHELSVWNRSPEKAQPLVDTGARLAASPADAAQGEVVMTLLADDAALEAVVYGANGILGSPALHVSHSTISIALAERLTADQSDGFVSAPVFGRPAAAQGAKLFVAAAGDGKALDLCEPLFAAIGQRTFRIGDHPPAANLVKLSGNFMIMAAVEAMAEAMTLAEKGGVPPAVLLEVLTGTLFDAPVYHSYGAILLEQKFRPAGFAAPLGLKDMGLADAAATTFKVPMPILGIVRDHLRAVIAQEGDDIDWAATALAVRRAAGLG</sequence>
<dbReference type="SUPFAM" id="SSF51735">
    <property type="entry name" value="NAD(P)-binding Rossmann-fold domains"/>
    <property type="match status" value="1"/>
</dbReference>
<dbReference type="EMBL" id="VJWA01000001">
    <property type="protein sequence ID" value="TRW16730.1"/>
    <property type="molecule type" value="Genomic_DNA"/>
</dbReference>
<dbReference type="Pfam" id="PF03446">
    <property type="entry name" value="NAD_binding_2"/>
    <property type="match status" value="1"/>
</dbReference>
<dbReference type="PANTHER" id="PTHR43580">
    <property type="entry name" value="OXIDOREDUCTASE GLYR1-RELATED"/>
    <property type="match status" value="1"/>
</dbReference>
<dbReference type="Gene3D" id="1.10.1040.10">
    <property type="entry name" value="N-(1-d-carboxylethyl)-l-norvaline Dehydrogenase, domain 2"/>
    <property type="match status" value="1"/>
</dbReference>
<dbReference type="PIRSF" id="PIRSF000103">
    <property type="entry name" value="HIBADH"/>
    <property type="match status" value="1"/>
</dbReference>
<dbReference type="GO" id="GO:0016491">
    <property type="term" value="F:oxidoreductase activity"/>
    <property type="evidence" value="ECO:0007669"/>
    <property type="project" value="UniProtKB-KW"/>
</dbReference>
<feature type="domain" description="3-hydroxyisobutyrate dehydrogenase-like NAD-binding" evidence="5">
    <location>
        <begin position="159"/>
        <end position="275"/>
    </location>
</feature>
<dbReference type="AlphaFoldDB" id="A0A552UET5"/>
<evidence type="ECO:0000256" key="1">
    <source>
        <dbReference type="ARBA" id="ARBA00023002"/>
    </source>
</evidence>
<dbReference type="InterPro" id="IPR006115">
    <property type="entry name" value="6PGDH_NADP-bd"/>
</dbReference>
<dbReference type="InterPro" id="IPR008927">
    <property type="entry name" value="6-PGluconate_DH-like_C_sf"/>
</dbReference>
<name>A0A552UET5_9SPHN</name>
<dbReference type="OrthoDB" id="9812907at2"/>
<dbReference type="InterPro" id="IPR029154">
    <property type="entry name" value="HIBADH-like_NADP-bd"/>
</dbReference>
<gene>
    <name evidence="6" type="ORF">FMM06_00500</name>
</gene>
<keyword evidence="1" id="KW-0560">Oxidoreductase</keyword>